<dbReference type="Proteomes" id="UP001176521">
    <property type="component" value="Unassembled WGS sequence"/>
</dbReference>
<evidence type="ECO:0000313" key="2">
    <source>
        <dbReference type="Proteomes" id="UP001176521"/>
    </source>
</evidence>
<evidence type="ECO:0000313" key="1">
    <source>
        <dbReference type="EMBL" id="KAK0531047.1"/>
    </source>
</evidence>
<accession>A0AAN6GDJ8</accession>
<name>A0AAN6GDJ8_9BASI</name>
<proteinExistence type="predicted"/>
<organism evidence="1 2">
    <name type="scientific">Tilletia horrida</name>
    <dbReference type="NCBI Taxonomy" id="155126"/>
    <lineage>
        <taxon>Eukaryota</taxon>
        <taxon>Fungi</taxon>
        <taxon>Dikarya</taxon>
        <taxon>Basidiomycota</taxon>
        <taxon>Ustilaginomycotina</taxon>
        <taxon>Exobasidiomycetes</taxon>
        <taxon>Tilletiales</taxon>
        <taxon>Tilletiaceae</taxon>
        <taxon>Tilletia</taxon>
    </lineage>
</organism>
<dbReference type="AlphaFoldDB" id="A0AAN6GDJ8"/>
<sequence>SRHIRVTRQYFLPTPPSSALMLHPSPCAACLKTPRTPPLCIVTVGRVKCALCTSKGESCSLGSIRSSAKRKRAAAEVRLEKRRREEVRARWEGVREELVAEALGKGDEPFARRIREKIDGVLAATLRSGGSAGGSGGGSR</sequence>
<reference evidence="1" key="1">
    <citation type="journal article" date="2023" name="PhytoFront">
        <title>Draft Genome Resources of Seven Strains of Tilletia horrida, Causal Agent of Kernel Smut of Rice.</title>
        <authorList>
            <person name="Khanal S."/>
            <person name="Antony Babu S."/>
            <person name="Zhou X.G."/>
        </authorList>
    </citation>
    <scope>NUCLEOTIDE SEQUENCE</scope>
    <source>
        <strain evidence="1">TX3</strain>
    </source>
</reference>
<protein>
    <submittedName>
        <fullName evidence="1">Uncharacterized protein</fullName>
    </submittedName>
</protein>
<gene>
    <name evidence="1" type="ORF">OC842_003742</name>
</gene>
<keyword evidence="2" id="KW-1185">Reference proteome</keyword>
<comment type="caution">
    <text evidence="1">The sequence shown here is derived from an EMBL/GenBank/DDBJ whole genome shotgun (WGS) entry which is preliminary data.</text>
</comment>
<feature type="non-terminal residue" evidence="1">
    <location>
        <position position="1"/>
    </location>
</feature>
<dbReference type="EMBL" id="JAPDMQ010000197">
    <property type="protein sequence ID" value="KAK0531047.1"/>
    <property type="molecule type" value="Genomic_DNA"/>
</dbReference>